<proteinExistence type="predicted"/>
<evidence type="ECO:0000313" key="2">
    <source>
        <dbReference type="EMBL" id="KAK9167449.1"/>
    </source>
</evidence>
<feature type="region of interest" description="Disordered" evidence="1">
    <location>
        <begin position="38"/>
        <end position="88"/>
    </location>
</feature>
<organism evidence="2 3">
    <name type="scientific">Stephania cephalantha</name>
    <dbReference type="NCBI Taxonomy" id="152367"/>
    <lineage>
        <taxon>Eukaryota</taxon>
        <taxon>Viridiplantae</taxon>
        <taxon>Streptophyta</taxon>
        <taxon>Embryophyta</taxon>
        <taxon>Tracheophyta</taxon>
        <taxon>Spermatophyta</taxon>
        <taxon>Magnoliopsida</taxon>
        <taxon>Ranunculales</taxon>
        <taxon>Menispermaceae</taxon>
        <taxon>Menispermoideae</taxon>
        <taxon>Cissampelideae</taxon>
        <taxon>Stephania</taxon>
    </lineage>
</organism>
<evidence type="ECO:0000256" key="1">
    <source>
        <dbReference type="SAM" id="MobiDB-lite"/>
    </source>
</evidence>
<accession>A0AAP0LF23</accession>
<comment type="caution">
    <text evidence="2">The sequence shown here is derived from an EMBL/GenBank/DDBJ whole genome shotgun (WGS) entry which is preliminary data.</text>
</comment>
<sequence length="262" mass="29575">MFTSQRPSQKESGTITRKGSKGKNVAYHVECLINSSLVHKGSPKGDAPARSPGTKQPLLDITNVGPQPANAFVSSSKRTTKKTSSGPPIINLPQIRSYQMLQRRVVGFSEGIWVVLDESNVVISILRSGRQYVHVKWKKGRDERLYTIIYASPNYRLRASFWTELEEFQVPDSIPWATIATLDTYLGVEDKRGCAASQYKFRELSSVPREPFLAGHGVTQTKVHLGKGHTTERLDRAMYNNVWRLAYPESYLIHPTRVKSYH</sequence>
<dbReference type="EMBL" id="JBBNAG010000001">
    <property type="protein sequence ID" value="KAK9167449.1"/>
    <property type="molecule type" value="Genomic_DNA"/>
</dbReference>
<name>A0AAP0LF23_9MAGN</name>
<dbReference type="AlphaFoldDB" id="A0AAP0LF23"/>
<feature type="compositionally biased region" description="Polar residues" evidence="1">
    <location>
        <begin position="1"/>
        <end position="17"/>
    </location>
</feature>
<dbReference type="Proteomes" id="UP001419268">
    <property type="component" value="Unassembled WGS sequence"/>
</dbReference>
<feature type="region of interest" description="Disordered" evidence="1">
    <location>
        <begin position="1"/>
        <end position="21"/>
    </location>
</feature>
<gene>
    <name evidence="2" type="ORF">Scep_002640</name>
</gene>
<protein>
    <submittedName>
        <fullName evidence="2">Uncharacterized protein</fullName>
    </submittedName>
</protein>
<feature type="compositionally biased region" description="Low complexity" evidence="1">
    <location>
        <begin position="74"/>
        <end position="85"/>
    </location>
</feature>
<keyword evidence="3" id="KW-1185">Reference proteome</keyword>
<reference evidence="2 3" key="1">
    <citation type="submission" date="2024-01" db="EMBL/GenBank/DDBJ databases">
        <title>Genome assemblies of Stephania.</title>
        <authorList>
            <person name="Yang L."/>
        </authorList>
    </citation>
    <scope>NUCLEOTIDE SEQUENCE [LARGE SCALE GENOMIC DNA]</scope>
    <source>
        <strain evidence="2">JXDWG</strain>
        <tissue evidence="2">Leaf</tissue>
    </source>
</reference>
<evidence type="ECO:0000313" key="3">
    <source>
        <dbReference type="Proteomes" id="UP001419268"/>
    </source>
</evidence>